<accession>A0A0R2JQ37</accession>
<evidence type="ECO:0000259" key="7">
    <source>
        <dbReference type="Pfam" id="PF21981"/>
    </source>
</evidence>
<feature type="domain" description="RecX third three-helical" evidence="7">
    <location>
        <begin position="216"/>
        <end position="262"/>
    </location>
</feature>
<dbReference type="PATRIC" id="fig|1620.3.peg.1618"/>
<dbReference type="GO" id="GO:0006282">
    <property type="term" value="P:regulation of DNA repair"/>
    <property type="evidence" value="ECO:0007669"/>
    <property type="project" value="UniProtKB-UniRule"/>
</dbReference>
<dbReference type="Gene3D" id="1.10.10.10">
    <property type="entry name" value="Winged helix-like DNA-binding domain superfamily/Winged helix DNA-binding domain"/>
    <property type="match status" value="3"/>
</dbReference>
<dbReference type="InterPro" id="IPR053925">
    <property type="entry name" value="RecX_HTH_3rd"/>
</dbReference>
<evidence type="ECO:0000256" key="6">
    <source>
        <dbReference type="HAMAP-Rule" id="MF_01114"/>
    </source>
</evidence>
<dbReference type="InterPro" id="IPR053926">
    <property type="entry name" value="RecX_HTH_1st"/>
</dbReference>
<organism evidence="9 10">
    <name type="scientific">Weissella minor</name>
    <dbReference type="NCBI Taxonomy" id="1620"/>
    <lineage>
        <taxon>Bacteria</taxon>
        <taxon>Bacillati</taxon>
        <taxon>Bacillota</taxon>
        <taxon>Bacilli</taxon>
        <taxon>Lactobacillales</taxon>
        <taxon>Lactobacillaceae</taxon>
        <taxon>Weissella</taxon>
    </lineage>
</organism>
<gene>
    <name evidence="6" type="primary">recX</name>
    <name evidence="9" type="ORF">IV67_GL001583</name>
</gene>
<dbReference type="PANTHER" id="PTHR33602">
    <property type="entry name" value="REGULATORY PROTEIN RECX FAMILY PROTEIN"/>
    <property type="match status" value="1"/>
</dbReference>
<comment type="caution">
    <text evidence="9">The sequence shown here is derived from an EMBL/GenBank/DDBJ whole genome shotgun (WGS) entry which is preliminary data.</text>
</comment>
<dbReference type="InterPro" id="IPR003783">
    <property type="entry name" value="Regulatory_RecX"/>
</dbReference>
<evidence type="ECO:0000313" key="9">
    <source>
        <dbReference type="EMBL" id="KRN77525.1"/>
    </source>
</evidence>
<dbReference type="Pfam" id="PF21982">
    <property type="entry name" value="RecX_HTH1"/>
    <property type="match status" value="1"/>
</dbReference>
<comment type="subcellular location">
    <subcellularLocation>
        <location evidence="2 6">Cytoplasm</location>
    </subcellularLocation>
</comment>
<protein>
    <recommendedName>
        <fullName evidence="4 6">Regulatory protein RecX</fullName>
    </recommendedName>
</protein>
<dbReference type="AlphaFoldDB" id="A0A0R2JQ37"/>
<evidence type="ECO:0000256" key="4">
    <source>
        <dbReference type="ARBA" id="ARBA00018111"/>
    </source>
</evidence>
<dbReference type="OrthoDB" id="5421057at2"/>
<reference evidence="9 10" key="1">
    <citation type="journal article" date="2015" name="Genome Announc.">
        <title>Expanding the biotechnology potential of lactobacilli through comparative genomics of 213 strains and associated genera.</title>
        <authorList>
            <person name="Sun Z."/>
            <person name="Harris H.M."/>
            <person name="McCann A."/>
            <person name="Guo C."/>
            <person name="Argimon S."/>
            <person name="Zhang W."/>
            <person name="Yang X."/>
            <person name="Jeffery I.B."/>
            <person name="Cooney J.C."/>
            <person name="Kagawa T.F."/>
            <person name="Liu W."/>
            <person name="Song Y."/>
            <person name="Salvetti E."/>
            <person name="Wrobel A."/>
            <person name="Rasinkangas P."/>
            <person name="Parkhill J."/>
            <person name="Rea M.C."/>
            <person name="O'Sullivan O."/>
            <person name="Ritari J."/>
            <person name="Douillard F.P."/>
            <person name="Paul Ross R."/>
            <person name="Yang R."/>
            <person name="Briner A.E."/>
            <person name="Felis G.E."/>
            <person name="de Vos W.M."/>
            <person name="Barrangou R."/>
            <person name="Klaenhammer T.R."/>
            <person name="Caufield P.W."/>
            <person name="Cui Y."/>
            <person name="Zhang H."/>
            <person name="O'Toole P.W."/>
        </authorList>
    </citation>
    <scope>NUCLEOTIDE SEQUENCE [LARGE SCALE GENOMIC DNA]</scope>
    <source>
        <strain evidence="9 10">DSM 20014</strain>
    </source>
</reference>
<dbReference type="Pfam" id="PF21981">
    <property type="entry name" value="RecX_HTH3"/>
    <property type="match status" value="1"/>
</dbReference>
<dbReference type="STRING" id="1620.IV67_GL001583"/>
<keyword evidence="10" id="KW-1185">Reference proteome</keyword>
<dbReference type="InterPro" id="IPR036388">
    <property type="entry name" value="WH-like_DNA-bd_sf"/>
</dbReference>
<dbReference type="HAMAP" id="MF_01114">
    <property type="entry name" value="RecX"/>
    <property type="match status" value="1"/>
</dbReference>
<dbReference type="PANTHER" id="PTHR33602:SF1">
    <property type="entry name" value="REGULATORY PROTEIN RECX FAMILY PROTEIN"/>
    <property type="match status" value="1"/>
</dbReference>
<feature type="domain" description="RecX first three-helical" evidence="8">
    <location>
        <begin position="61"/>
        <end position="100"/>
    </location>
</feature>
<name>A0A0R2JQ37_9LACO</name>
<evidence type="ECO:0000313" key="10">
    <source>
        <dbReference type="Proteomes" id="UP000051673"/>
    </source>
</evidence>
<sequence length="269" mass="31407">MATVTKVTQQKRPGRYNIYLDDEFALAVDEKILIDYNLFKGTELTESQISEVQAAEYEQKAYASGLLYATGQLRSRYQVYLKLREKDFPIDVINHALDRLENAHVIDDGAFAESYFQGVKHNGKFGKKGAIQKLKEWGVDYDVIEDKATVYDDEAEQVHLDEQIPKLMVKNQRKSKRLAEQSVTQKLLQKGFAMRNIQQAFQNYAENQTDLDDQDMEWENIQREGEKAFARYRQYTGWDLNQRVKAALARRGFDFDLIDRFVTDYQKNN</sequence>
<dbReference type="EMBL" id="JQCD01000018">
    <property type="protein sequence ID" value="KRN77525.1"/>
    <property type="molecule type" value="Genomic_DNA"/>
</dbReference>
<evidence type="ECO:0000256" key="2">
    <source>
        <dbReference type="ARBA" id="ARBA00004496"/>
    </source>
</evidence>
<dbReference type="RefSeq" id="WP_057786661.1">
    <property type="nucleotide sequence ID" value="NZ_JQCD01000018.1"/>
</dbReference>
<keyword evidence="5 6" id="KW-0963">Cytoplasm</keyword>
<evidence type="ECO:0000256" key="1">
    <source>
        <dbReference type="ARBA" id="ARBA00003529"/>
    </source>
</evidence>
<dbReference type="Proteomes" id="UP000051673">
    <property type="component" value="Unassembled WGS sequence"/>
</dbReference>
<comment type="similarity">
    <text evidence="3 6">Belongs to the RecX family.</text>
</comment>
<comment type="function">
    <text evidence="1 6">Modulates RecA activity.</text>
</comment>
<evidence type="ECO:0000259" key="8">
    <source>
        <dbReference type="Pfam" id="PF21982"/>
    </source>
</evidence>
<evidence type="ECO:0000256" key="3">
    <source>
        <dbReference type="ARBA" id="ARBA00009695"/>
    </source>
</evidence>
<proteinExistence type="inferred from homology"/>
<evidence type="ECO:0000256" key="5">
    <source>
        <dbReference type="ARBA" id="ARBA00022490"/>
    </source>
</evidence>
<dbReference type="GO" id="GO:0005737">
    <property type="term" value="C:cytoplasm"/>
    <property type="evidence" value="ECO:0007669"/>
    <property type="project" value="UniProtKB-SubCell"/>
</dbReference>